<evidence type="ECO:0000256" key="4">
    <source>
        <dbReference type="ARBA" id="ARBA00023136"/>
    </source>
</evidence>
<feature type="compositionally biased region" description="Basic and acidic residues" evidence="5">
    <location>
        <begin position="302"/>
        <end position="317"/>
    </location>
</feature>
<dbReference type="PANTHER" id="PTHR15549:SF6">
    <property type="entry name" value="MID2 DOMAIN-CONTAINING PROTEIN"/>
    <property type="match status" value="1"/>
</dbReference>
<dbReference type="GO" id="GO:0016020">
    <property type="term" value="C:membrane"/>
    <property type="evidence" value="ECO:0007669"/>
    <property type="project" value="UniProtKB-SubCell"/>
</dbReference>
<protein>
    <recommendedName>
        <fullName evidence="10">Extracellular membrane protein CFEM domain-containing protein</fullName>
    </recommendedName>
</protein>
<dbReference type="GO" id="GO:0071944">
    <property type="term" value="C:cell periphery"/>
    <property type="evidence" value="ECO:0007669"/>
    <property type="project" value="UniProtKB-ARBA"/>
</dbReference>
<feature type="compositionally biased region" description="Polar residues" evidence="5">
    <location>
        <begin position="364"/>
        <end position="373"/>
    </location>
</feature>
<sequence>MLGLYSLSILPPTLIALVLTSIPCAAINIDFFDYPVNAYDCLTQASTTSNCAAGTLAEANSCFCNNGGNFVTGTARCLAESDPGDLAEVYGTLKSTCAANNTPLNVGEEQYYSAAGFTGTARPTKTIATQTSSISILTTLTSAPTSFITSTFPTETGVSSAPEETGTSENDAESSRTGDGELNDDDGLSTGAKAGVIAGSTVVGLAILAGLIMLFVRWKKKKDGEESHPMLPEQRGNMLLIPTPAEARALEEGSSTSGNSGEWLNDAKWRPSSNPRDQRKSGFNWESPYDLAYTGEETQPESPRKEAREMRERDRAELQGCDRQPVEMSTQPLSPLRATSDDDAAAQRYSGTEWGAADLAGETTALSQGRSGR</sequence>
<keyword evidence="4 6" id="KW-0472">Membrane</keyword>
<keyword evidence="7" id="KW-0732">Signal</keyword>
<reference evidence="8" key="2">
    <citation type="submission" date="2023-07" db="EMBL/GenBank/DDBJ databases">
        <authorList>
            <consortium name="Lawrence Berkeley National Laboratory"/>
            <person name="Haridas S."/>
            <person name="Hensen N."/>
            <person name="Bonometti L."/>
            <person name="Westerberg I."/>
            <person name="Brannstrom I.O."/>
            <person name="Guillou S."/>
            <person name="Cros-Aarteil S."/>
            <person name="Calhoun S."/>
            <person name="Kuo A."/>
            <person name="Mondo S."/>
            <person name="Pangilinan J."/>
            <person name="Riley R."/>
            <person name="LaButti K."/>
            <person name="Andreopoulos B."/>
            <person name="Lipzen A."/>
            <person name="Chen C."/>
            <person name="Yanf M."/>
            <person name="Daum C."/>
            <person name="Ng V."/>
            <person name="Clum A."/>
            <person name="Steindorff A."/>
            <person name="Ohm R."/>
            <person name="Martin F."/>
            <person name="Silar P."/>
            <person name="Natvig D."/>
            <person name="Lalanne C."/>
            <person name="Gautier V."/>
            <person name="Ament-velasquez S.L."/>
            <person name="Kruys A."/>
            <person name="Hutchinson M.I."/>
            <person name="Powell A.J."/>
            <person name="Barry K."/>
            <person name="Miller A.N."/>
            <person name="Grigoriev I.V."/>
            <person name="Debuchy R."/>
            <person name="Gladieux P."/>
            <person name="Thoren M.H."/>
            <person name="Johannesson H."/>
        </authorList>
    </citation>
    <scope>NUCLEOTIDE SEQUENCE</scope>
    <source>
        <strain evidence="8">FGSC 1904</strain>
    </source>
</reference>
<feature type="transmembrane region" description="Helical" evidence="6">
    <location>
        <begin position="194"/>
        <end position="216"/>
    </location>
</feature>
<evidence type="ECO:0000256" key="7">
    <source>
        <dbReference type="SAM" id="SignalP"/>
    </source>
</evidence>
<dbReference type="Proteomes" id="UP001281003">
    <property type="component" value="Unassembled WGS sequence"/>
</dbReference>
<name>A0AAE0PE53_SORBR</name>
<comment type="caution">
    <text evidence="8">The sequence shown here is derived from an EMBL/GenBank/DDBJ whole genome shotgun (WGS) entry which is preliminary data.</text>
</comment>
<feature type="region of interest" description="Disordered" evidence="5">
    <location>
        <begin position="248"/>
        <end position="373"/>
    </location>
</feature>
<evidence type="ECO:0000256" key="1">
    <source>
        <dbReference type="ARBA" id="ARBA00004167"/>
    </source>
</evidence>
<evidence type="ECO:0000256" key="5">
    <source>
        <dbReference type="SAM" id="MobiDB-lite"/>
    </source>
</evidence>
<evidence type="ECO:0008006" key="10">
    <source>
        <dbReference type="Google" id="ProtNLM"/>
    </source>
</evidence>
<feature type="region of interest" description="Disordered" evidence="5">
    <location>
        <begin position="151"/>
        <end position="187"/>
    </location>
</feature>
<reference evidence="8" key="1">
    <citation type="journal article" date="2023" name="Mol. Phylogenet. Evol.">
        <title>Genome-scale phylogeny and comparative genomics of the fungal order Sordariales.</title>
        <authorList>
            <person name="Hensen N."/>
            <person name="Bonometti L."/>
            <person name="Westerberg I."/>
            <person name="Brannstrom I.O."/>
            <person name="Guillou S."/>
            <person name="Cros-Aarteil S."/>
            <person name="Calhoun S."/>
            <person name="Haridas S."/>
            <person name="Kuo A."/>
            <person name="Mondo S."/>
            <person name="Pangilinan J."/>
            <person name="Riley R."/>
            <person name="LaButti K."/>
            <person name="Andreopoulos B."/>
            <person name="Lipzen A."/>
            <person name="Chen C."/>
            <person name="Yan M."/>
            <person name="Daum C."/>
            <person name="Ng V."/>
            <person name="Clum A."/>
            <person name="Steindorff A."/>
            <person name="Ohm R.A."/>
            <person name="Martin F."/>
            <person name="Silar P."/>
            <person name="Natvig D.O."/>
            <person name="Lalanne C."/>
            <person name="Gautier V."/>
            <person name="Ament-Velasquez S.L."/>
            <person name="Kruys A."/>
            <person name="Hutchinson M.I."/>
            <person name="Powell A.J."/>
            <person name="Barry K."/>
            <person name="Miller A.N."/>
            <person name="Grigoriev I.V."/>
            <person name="Debuchy R."/>
            <person name="Gladieux P."/>
            <person name="Hiltunen Thoren M."/>
            <person name="Johannesson H."/>
        </authorList>
    </citation>
    <scope>NUCLEOTIDE SEQUENCE</scope>
    <source>
        <strain evidence="8">FGSC 1904</strain>
    </source>
</reference>
<organism evidence="8 9">
    <name type="scientific">Sordaria brevicollis</name>
    <dbReference type="NCBI Taxonomy" id="83679"/>
    <lineage>
        <taxon>Eukaryota</taxon>
        <taxon>Fungi</taxon>
        <taxon>Dikarya</taxon>
        <taxon>Ascomycota</taxon>
        <taxon>Pezizomycotina</taxon>
        <taxon>Sordariomycetes</taxon>
        <taxon>Sordariomycetidae</taxon>
        <taxon>Sordariales</taxon>
        <taxon>Sordariaceae</taxon>
        <taxon>Sordaria</taxon>
    </lineage>
</organism>
<keyword evidence="9" id="KW-1185">Reference proteome</keyword>
<dbReference type="EMBL" id="JAUTDP010000006">
    <property type="protein sequence ID" value="KAK3398341.1"/>
    <property type="molecule type" value="Genomic_DNA"/>
</dbReference>
<feature type="signal peptide" evidence="7">
    <location>
        <begin position="1"/>
        <end position="26"/>
    </location>
</feature>
<keyword evidence="3 6" id="KW-1133">Transmembrane helix</keyword>
<feature type="compositionally biased region" description="Low complexity" evidence="5">
    <location>
        <begin position="252"/>
        <end position="262"/>
    </location>
</feature>
<evidence type="ECO:0000313" key="8">
    <source>
        <dbReference type="EMBL" id="KAK3398341.1"/>
    </source>
</evidence>
<evidence type="ECO:0000256" key="6">
    <source>
        <dbReference type="SAM" id="Phobius"/>
    </source>
</evidence>
<evidence type="ECO:0000256" key="3">
    <source>
        <dbReference type="ARBA" id="ARBA00022989"/>
    </source>
</evidence>
<evidence type="ECO:0000313" key="9">
    <source>
        <dbReference type="Proteomes" id="UP001281003"/>
    </source>
</evidence>
<dbReference type="InterPro" id="IPR051694">
    <property type="entry name" value="Immunoregulatory_rcpt-like"/>
</dbReference>
<proteinExistence type="predicted"/>
<accession>A0AAE0PE53</accession>
<dbReference type="AlphaFoldDB" id="A0AAE0PE53"/>
<gene>
    <name evidence="8" type="ORF">B0T20DRAFT_353172</name>
</gene>
<dbReference type="PANTHER" id="PTHR15549">
    <property type="entry name" value="PAIRED IMMUNOGLOBULIN-LIKE TYPE 2 RECEPTOR"/>
    <property type="match status" value="1"/>
</dbReference>
<keyword evidence="2 6" id="KW-0812">Transmembrane</keyword>
<comment type="subcellular location">
    <subcellularLocation>
        <location evidence="1">Membrane</location>
        <topology evidence="1">Single-pass membrane protein</topology>
    </subcellularLocation>
</comment>
<evidence type="ECO:0000256" key="2">
    <source>
        <dbReference type="ARBA" id="ARBA00022692"/>
    </source>
</evidence>
<feature type="chain" id="PRO_5041989421" description="Extracellular membrane protein CFEM domain-containing protein" evidence="7">
    <location>
        <begin position="27"/>
        <end position="373"/>
    </location>
</feature>